<dbReference type="AlphaFoldDB" id="A0A239SN83"/>
<accession>A0A239SN83</accession>
<proteinExistence type="predicted"/>
<dbReference type="KEGG" id="smen:SAMEA4412692_0346"/>
<protein>
    <submittedName>
        <fullName evidence="1">Ethanolamine utilization cobalamin adenosyltransferase</fullName>
    </submittedName>
</protein>
<gene>
    <name evidence="1" type="ORF">SAMEA4412692_00346</name>
</gene>
<organism evidence="1 2">
    <name type="scientific">Streptococcus merionis</name>
    <dbReference type="NCBI Taxonomy" id="400065"/>
    <lineage>
        <taxon>Bacteria</taxon>
        <taxon>Bacillati</taxon>
        <taxon>Bacillota</taxon>
        <taxon>Bacilli</taxon>
        <taxon>Lactobacillales</taxon>
        <taxon>Streptococcaceae</taxon>
        <taxon>Streptococcus</taxon>
    </lineage>
</organism>
<dbReference type="STRING" id="1123308.GCA_000380085_01316"/>
<keyword evidence="1" id="KW-0808">Transferase</keyword>
<dbReference type="RefSeq" id="WP_018373867.1">
    <property type="nucleotide sequence ID" value="NZ_LT906439.1"/>
</dbReference>
<name>A0A239SN83_9STRE</name>
<dbReference type="GO" id="GO:0016740">
    <property type="term" value="F:transferase activity"/>
    <property type="evidence" value="ECO:0007669"/>
    <property type="project" value="UniProtKB-KW"/>
</dbReference>
<dbReference type="OrthoDB" id="306726at2"/>
<dbReference type="Proteomes" id="UP000215185">
    <property type="component" value="Chromosome 1"/>
</dbReference>
<keyword evidence="2" id="KW-1185">Reference proteome</keyword>
<evidence type="ECO:0000313" key="2">
    <source>
        <dbReference type="Proteomes" id="UP000215185"/>
    </source>
</evidence>
<dbReference type="EMBL" id="LT906439">
    <property type="protein sequence ID" value="SNU86712.1"/>
    <property type="molecule type" value="Genomic_DNA"/>
</dbReference>
<sequence length="215" mass="24653">MSVLTEAKIRKLFRNATIAENGVFELATNEKLTPAARGFLNDHHVKVVHSNQQKGRAPVSQYEISKEPINTIEDSVVYPLLFRLTKLYSYFLRSQRELHLAFQTEKCDQLGVILAILEKMVGHHILDDIADYDTAVLTNAELQAIRVTKQLDQQNVMMGYQEAAWRLVCYETYIETTIVRKEIERVADNDQDVFATKVSQLLKSIEVLLWLIASE</sequence>
<evidence type="ECO:0000313" key="1">
    <source>
        <dbReference type="EMBL" id="SNU86712.1"/>
    </source>
</evidence>
<reference evidence="1 2" key="1">
    <citation type="submission" date="2017-06" db="EMBL/GenBank/DDBJ databases">
        <authorList>
            <consortium name="Pathogen Informatics"/>
        </authorList>
    </citation>
    <scope>NUCLEOTIDE SEQUENCE [LARGE SCALE GENOMIC DNA]</scope>
    <source>
        <strain evidence="1 2">NCTC13788</strain>
    </source>
</reference>